<dbReference type="SUPFAM" id="SSF53448">
    <property type="entry name" value="Nucleotide-diphospho-sugar transferases"/>
    <property type="match status" value="1"/>
</dbReference>
<keyword evidence="2" id="KW-0808">Transferase</keyword>
<dbReference type="Pfam" id="PF00535">
    <property type="entry name" value="Glycos_transf_2"/>
    <property type="match status" value="1"/>
</dbReference>
<evidence type="ECO:0000313" key="3">
    <source>
        <dbReference type="Proteomes" id="UP000198067"/>
    </source>
</evidence>
<name>A0A6C7C563_SALER</name>
<proteinExistence type="predicted"/>
<organism evidence="2 3">
    <name type="scientific">Salmonella enterica subsp. salamae serovar 55:k:z39 str. 1315K</name>
    <dbReference type="NCBI Taxonomy" id="1243602"/>
    <lineage>
        <taxon>Bacteria</taxon>
        <taxon>Pseudomonadati</taxon>
        <taxon>Pseudomonadota</taxon>
        <taxon>Gammaproteobacteria</taxon>
        <taxon>Enterobacterales</taxon>
        <taxon>Enterobacteriaceae</taxon>
        <taxon>Salmonella</taxon>
    </lineage>
</organism>
<gene>
    <name evidence="2" type="ORF">LFZ47_09215</name>
</gene>
<dbReference type="AlphaFoldDB" id="A0A6C7C563"/>
<dbReference type="PANTHER" id="PTHR22916">
    <property type="entry name" value="GLYCOSYLTRANSFERASE"/>
    <property type="match status" value="1"/>
</dbReference>
<dbReference type="InterPro" id="IPR001173">
    <property type="entry name" value="Glyco_trans_2-like"/>
</dbReference>
<dbReference type="EMBL" id="CP022139">
    <property type="protein sequence ID" value="ASG87755.1"/>
    <property type="molecule type" value="Genomic_DNA"/>
</dbReference>
<dbReference type="Gene3D" id="3.90.550.10">
    <property type="entry name" value="Spore Coat Polysaccharide Biosynthesis Protein SpsA, Chain A"/>
    <property type="match status" value="1"/>
</dbReference>
<evidence type="ECO:0000259" key="1">
    <source>
        <dbReference type="Pfam" id="PF00535"/>
    </source>
</evidence>
<reference evidence="2 3" key="1">
    <citation type="submission" date="2017-06" db="EMBL/GenBank/DDBJ databases">
        <title>Salmonella reference genomes for public health.</title>
        <authorList>
            <person name="Robertson J."/>
            <person name="Yoshida C."/>
            <person name="Gurnik S."/>
            <person name="Nash J."/>
        </authorList>
    </citation>
    <scope>NUCLEOTIDE SEQUENCE [LARGE SCALE GENOMIC DNA]</scope>
    <source>
        <strain evidence="2 3">1315K</strain>
    </source>
</reference>
<dbReference type="PANTHER" id="PTHR22916:SF3">
    <property type="entry name" value="UDP-GLCNAC:BETAGAL BETA-1,3-N-ACETYLGLUCOSAMINYLTRANSFERASE-LIKE PROTEIN 1"/>
    <property type="match status" value="1"/>
</dbReference>
<evidence type="ECO:0000313" key="2">
    <source>
        <dbReference type="EMBL" id="ASG87755.1"/>
    </source>
</evidence>
<feature type="domain" description="Glycosyltransferase 2-like" evidence="1">
    <location>
        <begin position="7"/>
        <end position="160"/>
    </location>
</feature>
<protein>
    <submittedName>
        <fullName evidence="2">Glycosyltransferase</fullName>
    </submittedName>
</protein>
<dbReference type="InterPro" id="IPR029044">
    <property type="entry name" value="Nucleotide-diphossugar_trans"/>
</dbReference>
<dbReference type="Proteomes" id="UP000198067">
    <property type="component" value="Chromosome"/>
</dbReference>
<dbReference type="GO" id="GO:0016758">
    <property type="term" value="F:hexosyltransferase activity"/>
    <property type="evidence" value="ECO:0007669"/>
    <property type="project" value="UniProtKB-ARBA"/>
</dbReference>
<sequence length="294" mass="34152">MDTMLVTIIIACYNAEQYIQDTLDSCINQTYSNVQIIIADDCSKDNSVNIINNWIEARRKTHPHTECILITNDKNRGIPANFNNGLRYAKGEWIKCLGSDDLLVADAISKFVERIELEPYKVNTGAIFTYFETFGDVNISHRYPLAWTKWISAMQPSAFKRCMANIHFNNLAPGAFINKAFLESFDTNYWLLEDLPLWLKLINADVRTSFYDIVSVKYRIHARQVTALGTRNNEILFNDLKKLNKIRLKNKHIIAYMHNKFNLYCIGKRKYLKILNPINIFIKLIEKGFSKCLF</sequence>
<accession>A0A6C7C563</accession>